<feature type="domain" description="HTH cro/C1-type" evidence="5">
    <location>
        <begin position="36"/>
        <end position="92"/>
    </location>
</feature>
<dbReference type="PANTHER" id="PTHR19848">
    <property type="entry name" value="WD40 REPEAT PROTEIN"/>
    <property type="match status" value="1"/>
</dbReference>
<dbReference type="SMART" id="SM00320">
    <property type="entry name" value="WD40"/>
    <property type="match status" value="14"/>
</dbReference>
<accession>A0A919FV96</accession>
<dbReference type="InterPro" id="IPR049052">
    <property type="entry name" value="nSTAND1"/>
</dbReference>
<evidence type="ECO:0000256" key="4">
    <source>
        <dbReference type="SAM" id="MobiDB-lite"/>
    </source>
</evidence>
<feature type="repeat" description="WD" evidence="3">
    <location>
        <begin position="1015"/>
        <end position="1049"/>
    </location>
</feature>
<dbReference type="Pfam" id="PF00400">
    <property type="entry name" value="WD40"/>
    <property type="match status" value="14"/>
</dbReference>
<dbReference type="PANTHER" id="PTHR19848:SF8">
    <property type="entry name" value="F-BOX AND WD REPEAT DOMAIN CONTAINING 7"/>
    <property type="match status" value="1"/>
</dbReference>
<dbReference type="CDD" id="cd00200">
    <property type="entry name" value="WD40"/>
    <property type="match status" value="2"/>
</dbReference>
<feature type="repeat" description="WD" evidence="3">
    <location>
        <begin position="609"/>
        <end position="642"/>
    </location>
</feature>
<reference evidence="6" key="1">
    <citation type="journal article" date="2014" name="Int. J. Syst. Evol. Microbiol.">
        <title>Complete genome sequence of Corynebacterium casei LMG S-19264T (=DSM 44701T), isolated from a smear-ripened cheese.</title>
        <authorList>
            <consortium name="US DOE Joint Genome Institute (JGI-PGF)"/>
            <person name="Walter F."/>
            <person name="Albersmeier A."/>
            <person name="Kalinowski J."/>
            <person name="Ruckert C."/>
        </authorList>
    </citation>
    <scope>NUCLEOTIDE SEQUENCE</scope>
    <source>
        <strain evidence="6">JCM 5069</strain>
    </source>
</reference>
<feature type="repeat" description="WD" evidence="3">
    <location>
        <begin position="793"/>
        <end position="834"/>
    </location>
</feature>
<dbReference type="InterPro" id="IPR020472">
    <property type="entry name" value="WD40_PAC1"/>
</dbReference>
<dbReference type="InterPro" id="IPR027417">
    <property type="entry name" value="P-loop_NTPase"/>
</dbReference>
<dbReference type="PROSITE" id="PS50082">
    <property type="entry name" value="WD_REPEATS_2"/>
    <property type="match status" value="14"/>
</dbReference>
<evidence type="ECO:0000313" key="7">
    <source>
        <dbReference type="Proteomes" id="UP000603708"/>
    </source>
</evidence>
<evidence type="ECO:0000256" key="1">
    <source>
        <dbReference type="ARBA" id="ARBA00022574"/>
    </source>
</evidence>
<dbReference type="Gene3D" id="2.130.10.10">
    <property type="entry name" value="YVTN repeat-like/Quinoprotein amine dehydrogenase"/>
    <property type="match status" value="6"/>
</dbReference>
<feature type="repeat" description="WD" evidence="3">
    <location>
        <begin position="1197"/>
        <end position="1238"/>
    </location>
</feature>
<evidence type="ECO:0000259" key="5">
    <source>
        <dbReference type="SMART" id="SM00530"/>
    </source>
</evidence>
<evidence type="ECO:0000256" key="2">
    <source>
        <dbReference type="ARBA" id="ARBA00022737"/>
    </source>
</evidence>
<dbReference type="InterPro" id="IPR001680">
    <property type="entry name" value="WD40_rpt"/>
</dbReference>
<protein>
    <recommendedName>
        <fullName evidence="5">HTH cro/C1-type domain-containing protein</fullName>
    </recommendedName>
</protein>
<organism evidence="6 7">
    <name type="scientific">Streptomyces sulfonofaciens</name>
    <dbReference type="NCBI Taxonomy" id="68272"/>
    <lineage>
        <taxon>Bacteria</taxon>
        <taxon>Bacillati</taxon>
        <taxon>Actinomycetota</taxon>
        <taxon>Actinomycetes</taxon>
        <taxon>Kitasatosporales</taxon>
        <taxon>Streptomycetaceae</taxon>
        <taxon>Streptomyces</taxon>
    </lineage>
</organism>
<dbReference type="InterPro" id="IPR001387">
    <property type="entry name" value="Cro/C1-type_HTH"/>
</dbReference>
<keyword evidence="2" id="KW-0677">Repeat</keyword>
<feature type="repeat" description="WD" evidence="3">
    <location>
        <begin position="885"/>
        <end position="918"/>
    </location>
</feature>
<feature type="region of interest" description="Disordered" evidence="4">
    <location>
        <begin position="1"/>
        <end position="26"/>
    </location>
</feature>
<dbReference type="EMBL" id="BNCD01000002">
    <property type="protein sequence ID" value="GHH72539.1"/>
    <property type="molecule type" value="Genomic_DNA"/>
</dbReference>
<dbReference type="InterPro" id="IPR015943">
    <property type="entry name" value="WD40/YVTN_repeat-like_dom_sf"/>
</dbReference>
<evidence type="ECO:0000313" key="6">
    <source>
        <dbReference type="EMBL" id="GHH72539.1"/>
    </source>
</evidence>
<feature type="repeat" description="WD" evidence="3">
    <location>
        <begin position="1106"/>
        <end position="1140"/>
    </location>
</feature>
<evidence type="ECO:0000256" key="3">
    <source>
        <dbReference type="PROSITE-ProRule" id="PRU00221"/>
    </source>
</evidence>
<dbReference type="PROSITE" id="PS00678">
    <property type="entry name" value="WD_REPEATS_1"/>
    <property type="match status" value="12"/>
</dbReference>
<feature type="compositionally biased region" description="Basic and acidic residues" evidence="4">
    <location>
        <begin position="11"/>
        <end position="22"/>
    </location>
</feature>
<sequence>MRRTGATGGWERGRSMGRRELPLDPNAGPVARFAGELRALRQRAGGPTYRQMSERAGYSVSALSQAAAGSQLPSLAVALAYVRACGGLESEWEPRWREAAEEVAARPRDADAAGSPYRGLARFEVDDAALFFGRDRLVDQVAGLARRRRFAAVFGPSGSGKSSLLRAGLIPRLRGTDDPALRPAAVRVLTPGDRPMRTHGERLSARPGGEGDTWLVVDQFEELYTLCRDPGERVAFVDRLLAAVEPGSRLRVVVAVRADFLGHCTEHAGLTAVLQDATVLTGQMSGDELREAVVRPAAAAGLIVERSLTARIVAEVEGEPGALPLMSHALLETWRRRRGRALTEAAYEAAGGLHGAIARTAEGVYGRFSPAQADVARRVLLRLVTPGDGTPDTRRPADRGELGLTEAGGGAAVLEALVAARLLVTDEDTVDLAHEALITAWPRLRGWIDAERDRLRVHRQLSEATRSWLQLDRDPGVLYRGSRLTAAEDAFPASGRDRDLTGPERAFLSASAQQRRRGVLLRRSVTALVAALALIASGTAVVALQQRATARAERNTAVFNQVATEADQLRGSQSSLAARLDLAAYRMRATAKLKTRLTTDAGAVLSTALAGPKDIVTSVAFSPDGRTLAATGYDRRLRLWNVARPGRPRLLRELPTGHTDFVDAVAFSPDGRVLATAGEDHTVRLWDVRDPARPRHLGAPLTGHTDYVETVAFSPDGRTLASAGGDRTVRLWDVTDPGRPRRLGNPLRGHTDFVTTVAFSPDGRTLASSADDHTVRLWDVSSPAHARRLGTPLTGHTAAVWSVAFSTDGRTMATGGFDEAVRLWDVHDPARPRQLGEPLTSHTAPVWSVVFSPDGHTLASGGADDTVRLWNVENPAYPLPLGGPLTDHTNGVWSVAFNRDGRTLASAGYDRTVRVWHLPDTLLTGYTNPVNAVAFAPHGRVLATASSDDHLVRLWDVAGPGRPVLAARLTGPTGAVTSVAFSPDGHTLAAGSADRTVLLWDVRDPARPRRLGAPLTGHGDAVDAVAFSPDGRTLASASEDNTARLWDVRDPARPAPAGVLRGHGDAVTSVAFSPDGHTLATASEDNTARLWNVAQPRRAAPLGAPLDGAIDRVMSVAFSPDGATLAAGSADRTVRLWDVRDPARPALRRTLTGHTDAVTSVAFSPDGHTLASGGSDQTVRLWDVRDPARAAAWGQPLTGHVDTVTSVAFSADGRTLASGSYDVTVRLWPLDMDRVIRQVCDGTGGALVPRQWERYVPQLPYRSPCA</sequence>
<dbReference type="PRINTS" id="PR00320">
    <property type="entry name" value="GPROTEINBRPT"/>
</dbReference>
<dbReference type="PROSITE" id="PS50294">
    <property type="entry name" value="WD_REPEATS_REGION"/>
    <property type="match status" value="14"/>
</dbReference>
<dbReference type="CDD" id="cd00093">
    <property type="entry name" value="HTH_XRE"/>
    <property type="match status" value="1"/>
</dbReference>
<feature type="repeat" description="WD" evidence="3">
    <location>
        <begin position="747"/>
        <end position="788"/>
    </location>
</feature>
<dbReference type="Pfam" id="PF20703">
    <property type="entry name" value="nSTAND1"/>
    <property type="match status" value="1"/>
</dbReference>
<feature type="repeat" description="WD" evidence="3">
    <location>
        <begin position="839"/>
        <end position="874"/>
    </location>
</feature>
<keyword evidence="1 3" id="KW-0853">WD repeat</keyword>
<gene>
    <name evidence="6" type="ORF">GCM10018793_09750</name>
</gene>
<feature type="repeat" description="WD" evidence="3">
    <location>
        <begin position="701"/>
        <end position="734"/>
    </location>
</feature>
<dbReference type="SUPFAM" id="SSF50978">
    <property type="entry name" value="WD40 repeat-like"/>
    <property type="match status" value="2"/>
</dbReference>
<comment type="caution">
    <text evidence="6">The sequence shown here is derived from an EMBL/GenBank/DDBJ whole genome shotgun (WGS) entry which is preliminary data.</text>
</comment>
<dbReference type="SUPFAM" id="SSF52540">
    <property type="entry name" value="P-loop containing nucleoside triphosphate hydrolases"/>
    <property type="match status" value="1"/>
</dbReference>
<name>A0A919FV96_9ACTN</name>
<feature type="repeat" description="WD" evidence="3">
    <location>
        <begin position="969"/>
        <end position="1010"/>
    </location>
</feature>
<feature type="repeat" description="WD" evidence="3">
    <location>
        <begin position="923"/>
        <end position="957"/>
    </location>
</feature>
<proteinExistence type="predicted"/>
<dbReference type="AlphaFoldDB" id="A0A919FV96"/>
<dbReference type="Proteomes" id="UP000603708">
    <property type="component" value="Unassembled WGS sequence"/>
</dbReference>
<feature type="repeat" description="WD" evidence="3">
    <location>
        <begin position="655"/>
        <end position="696"/>
    </location>
</feature>
<dbReference type="InterPro" id="IPR019775">
    <property type="entry name" value="WD40_repeat_CS"/>
</dbReference>
<dbReference type="SMART" id="SM00530">
    <property type="entry name" value="HTH_XRE"/>
    <property type="match status" value="1"/>
</dbReference>
<keyword evidence="7" id="KW-1185">Reference proteome</keyword>
<feature type="repeat" description="WD" evidence="3">
    <location>
        <begin position="1060"/>
        <end position="1101"/>
    </location>
</feature>
<feature type="repeat" description="WD" evidence="3">
    <location>
        <begin position="1151"/>
        <end position="1192"/>
    </location>
</feature>
<dbReference type="InterPro" id="IPR036322">
    <property type="entry name" value="WD40_repeat_dom_sf"/>
</dbReference>
<reference evidence="6" key="2">
    <citation type="submission" date="2020-09" db="EMBL/GenBank/DDBJ databases">
        <authorList>
            <person name="Sun Q."/>
            <person name="Ohkuma M."/>
        </authorList>
    </citation>
    <scope>NUCLEOTIDE SEQUENCE</scope>
    <source>
        <strain evidence="6">JCM 5069</strain>
    </source>
</reference>
<feature type="compositionally biased region" description="Gly residues" evidence="4">
    <location>
        <begin position="1"/>
        <end position="10"/>
    </location>
</feature>